<organism evidence="3 4">
    <name type="scientific">Pseudonocardia bannensis</name>
    <dbReference type="NCBI Taxonomy" id="630973"/>
    <lineage>
        <taxon>Bacteria</taxon>
        <taxon>Bacillati</taxon>
        <taxon>Actinomycetota</taxon>
        <taxon>Actinomycetes</taxon>
        <taxon>Pseudonocardiales</taxon>
        <taxon>Pseudonocardiaceae</taxon>
        <taxon>Pseudonocardia</taxon>
    </lineage>
</organism>
<dbReference type="EMBL" id="JAAXKZ010000080">
    <property type="protein sequence ID" value="NMH93748.1"/>
    <property type="molecule type" value="Genomic_DNA"/>
</dbReference>
<evidence type="ECO:0000313" key="4">
    <source>
        <dbReference type="Proteomes" id="UP000586918"/>
    </source>
</evidence>
<dbReference type="Gene3D" id="3.40.710.10">
    <property type="entry name" value="DD-peptidase/beta-lactamase superfamily"/>
    <property type="match status" value="2"/>
</dbReference>
<dbReference type="EC" id="3.4.16.4" evidence="3"/>
<evidence type="ECO:0000313" key="3">
    <source>
        <dbReference type="EMBL" id="NMH93748.1"/>
    </source>
</evidence>
<keyword evidence="3" id="KW-0121">Carboxypeptidase</keyword>
<keyword evidence="3" id="KW-0645">Protease</keyword>
<proteinExistence type="inferred from homology"/>
<evidence type="ECO:0000256" key="1">
    <source>
        <dbReference type="ARBA" id="ARBA00006096"/>
    </source>
</evidence>
<dbReference type="SUPFAM" id="SSF56601">
    <property type="entry name" value="beta-lactamase/transpeptidase-like"/>
    <property type="match status" value="1"/>
</dbReference>
<name>A0A848DM00_9PSEU</name>
<accession>A0A848DM00</accession>
<dbReference type="GO" id="GO:0009002">
    <property type="term" value="F:serine-type D-Ala-D-Ala carboxypeptidase activity"/>
    <property type="evidence" value="ECO:0007669"/>
    <property type="project" value="UniProtKB-EC"/>
</dbReference>
<keyword evidence="4" id="KW-1185">Reference proteome</keyword>
<dbReference type="GO" id="GO:0000270">
    <property type="term" value="P:peptidoglycan metabolic process"/>
    <property type="evidence" value="ECO:0007669"/>
    <property type="project" value="TreeGrafter"/>
</dbReference>
<dbReference type="GO" id="GO:0006508">
    <property type="term" value="P:proteolysis"/>
    <property type="evidence" value="ECO:0007669"/>
    <property type="project" value="InterPro"/>
</dbReference>
<dbReference type="NCBIfam" id="TIGR00666">
    <property type="entry name" value="PBP4"/>
    <property type="match status" value="1"/>
</dbReference>
<dbReference type="Proteomes" id="UP000586918">
    <property type="component" value="Unassembled WGS sequence"/>
</dbReference>
<sequence>MGFGRRIGDTFRVPGRGFRRGITVLVVLLVAAATGSAVALTAPSLVSDLGLSSRQQPDVQLPAPVPALSPLAADAPLPTPAGLNGVLDPLARSSALGEFAGVVLDPGSGDTLWQRSPERLLVPGSTGKLLTAAAALLSLNPTERLSTKVVAGPTPDTVILVGGGDPTLTALPEGQDSVYPRPARLDELVAEVRRAVPGQIRKVLIDTSRYTGPTLAQGWQPADVPAGYIAPIVPLMLDGGREDPTLQDGPRVDRPALAAGRALAEELGASTVDEGVAAPGATVLGSVSSAPISDLVEHLMRTSDNVLAETLAREVAIVRGGEPSFTGAAAQVLAALAQAGFDPSGAVMADGSGLSTADRVPARLLGALLANAAAPAQGALDTQFLRPILTGLPVAGGDGTLDSRFGTSNSADGRGVVRAKTGTLTGVSSLAGVVTSDDGRLLVFALISNGESPATVRPRLDAIAAALSRCGCR</sequence>
<dbReference type="PRINTS" id="PR00922">
    <property type="entry name" value="DADACBPTASE3"/>
</dbReference>
<keyword evidence="2 3" id="KW-0378">Hydrolase</keyword>
<dbReference type="InterPro" id="IPR000667">
    <property type="entry name" value="Peptidase_S13"/>
</dbReference>
<comment type="caution">
    <text evidence="3">The sequence shown here is derived from an EMBL/GenBank/DDBJ whole genome shotgun (WGS) entry which is preliminary data.</text>
</comment>
<reference evidence="3 4" key="1">
    <citation type="submission" date="2020-04" db="EMBL/GenBank/DDBJ databases">
        <authorList>
            <person name="Klaysubun C."/>
            <person name="Duangmal K."/>
            <person name="Lipun K."/>
        </authorList>
    </citation>
    <scope>NUCLEOTIDE SEQUENCE [LARGE SCALE GENOMIC DNA]</scope>
    <source>
        <strain evidence="3 4">DSM 45300</strain>
    </source>
</reference>
<dbReference type="AlphaFoldDB" id="A0A848DM00"/>
<gene>
    <name evidence="3" type="primary">dacB</name>
    <name evidence="3" type="ORF">HF519_19645</name>
</gene>
<evidence type="ECO:0000256" key="2">
    <source>
        <dbReference type="ARBA" id="ARBA00022801"/>
    </source>
</evidence>
<protein>
    <submittedName>
        <fullName evidence="3">D-alanyl-D-alanine carboxypeptidase/D-alanyl-D-alanine-endopeptidase</fullName>
        <ecNumber evidence="3">3.4.16.4</ecNumber>
    </submittedName>
</protein>
<dbReference type="PANTHER" id="PTHR30023">
    <property type="entry name" value="D-ALANYL-D-ALANINE CARBOXYPEPTIDASE"/>
    <property type="match status" value="1"/>
</dbReference>
<dbReference type="InterPro" id="IPR012338">
    <property type="entry name" value="Beta-lactam/transpept-like"/>
</dbReference>
<dbReference type="RefSeq" id="WP_169414442.1">
    <property type="nucleotide sequence ID" value="NZ_JAAXKZ010000080.1"/>
</dbReference>
<dbReference type="Pfam" id="PF02113">
    <property type="entry name" value="Peptidase_S13"/>
    <property type="match status" value="2"/>
</dbReference>
<dbReference type="PANTHER" id="PTHR30023:SF0">
    <property type="entry name" value="PENICILLIN-SENSITIVE CARBOXYPEPTIDASE A"/>
    <property type="match status" value="1"/>
</dbReference>
<comment type="similarity">
    <text evidence="1">Belongs to the peptidase S13 family.</text>
</comment>